<feature type="domain" description="FtsK" evidence="12">
    <location>
        <begin position="828"/>
        <end position="1029"/>
    </location>
</feature>
<feature type="domain" description="FtsK" evidence="12">
    <location>
        <begin position="1132"/>
        <end position="1316"/>
    </location>
</feature>
<feature type="binding site" evidence="9">
    <location>
        <begin position="846"/>
        <end position="853"/>
    </location>
    <ligand>
        <name>ATP</name>
        <dbReference type="ChEBI" id="CHEBI:30616"/>
    </ligand>
</feature>
<dbReference type="Gene3D" id="3.40.50.300">
    <property type="entry name" value="P-loop containing nucleotide triphosphate hydrolases"/>
    <property type="match status" value="4"/>
</dbReference>
<dbReference type="SUPFAM" id="SSF52540">
    <property type="entry name" value="P-loop containing nucleoside triphosphate hydrolases"/>
    <property type="match status" value="3"/>
</dbReference>
<organism evidence="13 14">
    <name type="scientific">Hoyosella subflava (strain DSM 45089 / JCM 17490 / NBRC 109087 / DQS3-9A1)</name>
    <name type="common">Amycolicicoccus subflavus</name>
    <dbReference type="NCBI Taxonomy" id="443218"/>
    <lineage>
        <taxon>Bacteria</taxon>
        <taxon>Bacillati</taxon>
        <taxon>Actinomycetota</taxon>
        <taxon>Actinomycetes</taxon>
        <taxon>Mycobacteriales</taxon>
        <taxon>Hoyosellaceae</taxon>
        <taxon>Hoyosella</taxon>
    </lineage>
</organism>
<feature type="binding site" evidence="9">
    <location>
        <begin position="1149"/>
        <end position="1156"/>
    </location>
    <ligand>
        <name>ATP</name>
        <dbReference type="ChEBI" id="CHEBI:30616"/>
    </ligand>
</feature>
<evidence type="ECO:0000256" key="3">
    <source>
        <dbReference type="ARBA" id="ARBA00022692"/>
    </source>
</evidence>
<comment type="subcellular location">
    <subcellularLocation>
        <location evidence="1">Cell membrane</location>
        <topology evidence="1">Multi-pass membrane protein</topology>
    </subcellularLocation>
</comment>
<accession>F6EIJ7</accession>
<dbReference type="HOGENOM" id="CLU_003134_1_0_11"/>
<keyword evidence="14" id="KW-1185">Reference proteome</keyword>
<evidence type="ECO:0000256" key="11">
    <source>
        <dbReference type="SAM" id="Phobius"/>
    </source>
</evidence>
<dbReference type="InterPro" id="IPR023837">
    <property type="entry name" value="EccCb-like_Actinobacteria"/>
</dbReference>
<feature type="transmembrane region" description="Helical" evidence="11">
    <location>
        <begin position="44"/>
        <end position="62"/>
    </location>
</feature>
<evidence type="ECO:0000256" key="4">
    <source>
        <dbReference type="ARBA" id="ARBA00022737"/>
    </source>
</evidence>
<evidence type="ECO:0000256" key="5">
    <source>
        <dbReference type="ARBA" id="ARBA00022741"/>
    </source>
</evidence>
<dbReference type="STRING" id="443218.AS9A_4055"/>
<dbReference type="GO" id="GO:0005886">
    <property type="term" value="C:plasma membrane"/>
    <property type="evidence" value="ECO:0007669"/>
    <property type="project" value="UniProtKB-SubCell"/>
</dbReference>
<evidence type="ECO:0000313" key="13">
    <source>
        <dbReference type="EMBL" id="AEF42489.1"/>
    </source>
</evidence>
<dbReference type="NCBIfam" id="TIGR03924">
    <property type="entry name" value="T7SS_EccC_a"/>
    <property type="match status" value="1"/>
</dbReference>
<reference evidence="13 14" key="1">
    <citation type="journal article" date="2011" name="J. Bacteriol.">
        <title>Complete genome sequence of Amycolicicoccus subflavus DQS3-9A1T, an actinomycete isolated from crude oil-polluted soil.</title>
        <authorList>
            <person name="Cai M."/>
            <person name="Chen W.M."/>
            <person name="Nie Y."/>
            <person name="Chi C.Q."/>
            <person name="Wang Y.N."/>
            <person name="Tang Y.Q."/>
            <person name="Li G.Y."/>
            <person name="Wu X.L."/>
        </authorList>
    </citation>
    <scope>NUCLEOTIDE SEQUENCE [LARGE SCALE GENOMIC DNA]</scope>
    <source>
        <strain evidence="14">DSM 45089 / DQS3-9A1</strain>
    </source>
</reference>
<dbReference type="EMBL" id="CP002786">
    <property type="protein sequence ID" value="AEF42489.1"/>
    <property type="molecule type" value="Genomic_DNA"/>
</dbReference>
<dbReference type="InterPro" id="IPR027417">
    <property type="entry name" value="P-loop_NTPase"/>
</dbReference>
<dbReference type="PROSITE" id="PS50901">
    <property type="entry name" value="FTSK"/>
    <property type="match status" value="3"/>
</dbReference>
<dbReference type="Proteomes" id="UP000009235">
    <property type="component" value="Chromosome"/>
</dbReference>
<dbReference type="InterPro" id="IPR003593">
    <property type="entry name" value="AAA+_ATPase"/>
</dbReference>
<keyword evidence="2" id="KW-1003">Cell membrane</keyword>
<sequence>MLMSTVQVFRGVRADQPRMPGGELGLQTPPELPRAVPGNLLQKLLPLVMVLAMLGMVALLFTSGMAANPMMLMFPLMMAVSMLGMLATSGGRGGGARTAELNEQRKDYLRYLSDTRREVACAAAEQRVSLEWHHPDPATLWTVTGTQRMWERRPDDAEYLSVRIGKGAQRLAMRLVPPETGPTDDLEPISVVALRRFVRTQSVVPDLPVALALRGFASITLLSEEPGHEDSAALVRAALCQLATFHGPDDLLVVIVAGTDQSPRWEWVKWLPHAQHPTENDSAGQLRLVVDTLHAAGELIAPFIADRPRFMRNAPVSAGNPHVVLIIDGGTVDGDESLLTGDGIDGVTLIDIGGSCTDFSARKGIVLVLRGGQIGADGPSGTEMFAGADGISATAATAFAMTIAKYRLASPGSAPLGTDSDGVLFPDWPTMIGAGDVACFNAETMWRPRTGRDRLRVPVGFRLDGTTVEIDLKESAEGGMGPHGLCVGATGSGKSEFLRTLVLGLIATHSPQSLNLVLVDFKGGATFLGLEGAPHVAAIITNLADELTMVDRMRDALEGEMNRRQQLLRAAGNFANVGEYERARAGGAHLEPLPALFIVVDEFSELLSQKPDFADLFVAIGRLGRSLHMHLLLASQRLEEGRLRGLESHLSYRVGLKTFSAQESRAVLGVPDAYHLPPVPGSGYLKIDAAEPVRFSASYVSGKYVPPPLVGQASVRTLSSDLRVRPFLAQRVELSDEGAPARATPHMEASTGQEPALMERAVLELVLAGVRGRGPQAHEVWLPPLDKSPAIGQLVPPVNRISAGQPSRVRAHLRVPLGLIDRPYDQRREPLTVDLSAGQGNMAIVGGPQAGKSTAVAAMIMALSATHTPREVQFYCLDFGGGSLRGISALPHIGSVANRLEPDRVRRTISEITAIARQREREFKEHGISSMAAYRRLRAQAHEHGSVASAGIPGGGPYGDVFLIVDGWATVRQEFESLEQPITALAAQGLSFGVHVVLTAARWSDFRVGLKDQLGTRIELRLGDPSDSEMNRRAAKSVPENQPGRGLTREGLHMVVAVPAIDAREYHSDDLASVAQAAVAELSQRCGNMSAPPVRMLPTELPREEIIVGQPGPEAESSDRLRVPIGIDEAELGTVSIDFSSQSHLVVFADAESGKTTLLRSICASIMAQNTPAQAKILLADFRRTMLGVVDTEHLAGYAVSAANLQAMVAELGSHLRARLPGPETTQQQLRDRSWWSGPEVFVIVDDYDLVATSGGNPLSGLLDLLPQAKDVGLHVIVARRAGGASRALFEPVMAALRDLSPVGLVMNGSRDEGVLLGTVRPSALPPGRGTLITRSGGEQLVQLASLPPL</sequence>
<evidence type="ECO:0000256" key="7">
    <source>
        <dbReference type="ARBA" id="ARBA00022989"/>
    </source>
</evidence>
<keyword evidence="3 11" id="KW-0812">Transmembrane</keyword>
<dbReference type="GO" id="GO:0005524">
    <property type="term" value="F:ATP binding"/>
    <property type="evidence" value="ECO:0007669"/>
    <property type="project" value="UniProtKB-UniRule"/>
</dbReference>
<dbReference type="NCBIfam" id="TIGR03925">
    <property type="entry name" value="T7SS_EccC_b"/>
    <property type="match status" value="1"/>
</dbReference>
<dbReference type="Pfam" id="PF01580">
    <property type="entry name" value="FtsK_SpoIIIE"/>
    <property type="match status" value="2"/>
</dbReference>
<dbReference type="PANTHER" id="PTHR22683">
    <property type="entry name" value="SPORULATION PROTEIN RELATED"/>
    <property type="match status" value="1"/>
</dbReference>
<keyword evidence="8 11" id="KW-0472">Membrane</keyword>
<evidence type="ECO:0000256" key="9">
    <source>
        <dbReference type="PROSITE-ProRule" id="PRU00289"/>
    </source>
</evidence>
<evidence type="ECO:0000256" key="1">
    <source>
        <dbReference type="ARBA" id="ARBA00004651"/>
    </source>
</evidence>
<keyword evidence="4" id="KW-0677">Repeat</keyword>
<evidence type="ECO:0000256" key="8">
    <source>
        <dbReference type="ARBA" id="ARBA00023136"/>
    </source>
</evidence>
<dbReference type="eggNOG" id="COG1674">
    <property type="taxonomic scope" value="Bacteria"/>
</dbReference>
<evidence type="ECO:0000256" key="6">
    <source>
        <dbReference type="ARBA" id="ARBA00022840"/>
    </source>
</evidence>
<proteinExistence type="predicted"/>
<evidence type="ECO:0000313" key="14">
    <source>
        <dbReference type="Proteomes" id="UP000009235"/>
    </source>
</evidence>
<gene>
    <name evidence="13" type="ordered locus">AS9A_4055</name>
</gene>
<feature type="region of interest" description="Disordered" evidence="10">
    <location>
        <begin position="1024"/>
        <end position="1046"/>
    </location>
</feature>
<keyword evidence="6 9" id="KW-0067">ATP-binding</keyword>
<feature type="domain" description="FtsK" evidence="12">
    <location>
        <begin position="465"/>
        <end position="665"/>
    </location>
</feature>
<evidence type="ECO:0000256" key="10">
    <source>
        <dbReference type="SAM" id="MobiDB-lite"/>
    </source>
</evidence>
<dbReference type="InterPro" id="IPR002543">
    <property type="entry name" value="FtsK_dom"/>
</dbReference>
<dbReference type="KEGG" id="asd:AS9A_4055"/>
<dbReference type="InterPro" id="IPR023836">
    <property type="entry name" value="EccCa-like_Actinobacteria"/>
</dbReference>
<dbReference type="PANTHER" id="PTHR22683:SF1">
    <property type="entry name" value="TYPE VII SECRETION SYSTEM PROTEIN ESSC"/>
    <property type="match status" value="1"/>
</dbReference>
<keyword evidence="7 11" id="KW-1133">Transmembrane helix</keyword>
<evidence type="ECO:0000256" key="2">
    <source>
        <dbReference type="ARBA" id="ARBA00022475"/>
    </source>
</evidence>
<protein>
    <submittedName>
        <fullName evidence="13">FtsK/SpoIIIE family protein</fullName>
    </submittedName>
</protein>
<keyword evidence="5 9" id="KW-0547">Nucleotide-binding</keyword>
<dbReference type="InterPro" id="IPR050206">
    <property type="entry name" value="FtsK/SpoIIIE/SftA"/>
</dbReference>
<feature type="binding site" evidence="9">
    <location>
        <begin position="488"/>
        <end position="495"/>
    </location>
    <ligand>
        <name>ATP</name>
        <dbReference type="ChEBI" id="CHEBI:30616"/>
    </ligand>
</feature>
<dbReference type="SMART" id="SM00382">
    <property type="entry name" value="AAA"/>
    <property type="match status" value="3"/>
</dbReference>
<evidence type="ECO:0000259" key="12">
    <source>
        <dbReference type="PROSITE" id="PS50901"/>
    </source>
</evidence>
<name>F6EIJ7_HOYSD</name>
<dbReference type="GO" id="GO:0003677">
    <property type="term" value="F:DNA binding"/>
    <property type="evidence" value="ECO:0007669"/>
    <property type="project" value="InterPro"/>
</dbReference>